<evidence type="ECO:0000256" key="1">
    <source>
        <dbReference type="SAM" id="MobiDB-lite"/>
    </source>
</evidence>
<keyword evidence="4" id="KW-1185">Reference proteome</keyword>
<dbReference type="InterPro" id="IPR004821">
    <property type="entry name" value="Cyt_trans-like"/>
</dbReference>
<feature type="region of interest" description="Disordered" evidence="1">
    <location>
        <begin position="276"/>
        <end position="311"/>
    </location>
</feature>
<organism evidence="3 4">
    <name type="scientific">Furculomyces boomerangus</name>
    <dbReference type="NCBI Taxonomy" id="61424"/>
    <lineage>
        <taxon>Eukaryota</taxon>
        <taxon>Fungi</taxon>
        <taxon>Fungi incertae sedis</taxon>
        <taxon>Zoopagomycota</taxon>
        <taxon>Kickxellomycotina</taxon>
        <taxon>Harpellomycetes</taxon>
        <taxon>Harpellales</taxon>
        <taxon>Harpellaceae</taxon>
        <taxon>Furculomyces</taxon>
    </lineage>
</organism>
<reference evidence="3 4" key="1">
    <citation type="journal article" date="2018" name="MBio">
        <title>Comparative Genomics Reveals the Core Gene Toolbox for the Fungus-Insect Symbiosis.</title>
        <authorList>
            <person name="Wang Y."/>
            <person name="Stata M."/>
            <person name="Wang W."/>
            <person name="Stajich J.E."/>
            <person name="White M.M."/>
            <person name="Moncalvo J.M."/>
        </authorList>
    </citation>
    <scope>NUCLEOTIDE SEQUENCE [LARGE SCALE GENOMIC DNA]</scope>
    <source>
        <strain evidence="3 4">AUS-77-4</strain>
    </source>
</reference>
<proteinExistence type="predicted"/>
<dbReference type="PANTHER" id="PTHR10695:SF46">
    <property type="entry name" value="BIFUNCTIONAL COENZYME A SYNTHASE-RELATED"/>
    <property type="match status" value="1"/>
</dbReference>
<comment type="caution">
    <text evidence="3">The sequence shown here is derived from an EMBL/GenBank/DDBJ whole genome shotgun (WGS) entry which is preliminary data.</text>
</comment>
<dbReference type="EMBL" id="MBFT01000535">
    <property type="protein sequence ID" value="PVU89530.1"/>
    <property type="molecule type" value="Genomic_DNA"/>
</dbReference>
<dbReference type="Proteomes" id="UP000245699">
    <property type="component" value="Unassembled WGS sequence"/>
</dbReference>
<sequence>MGGPPWFIFLSSVKSAFTSGSKNLVAEAVRNSNKDLLILFSISKNKLENETGSQNAFKNLSKIISFFYIQMEMESKGKNLETRVVWLDGCGYNKMEYDNLLKNPGFVNLRNNKISESKFFELDTESRGKLAERFGNEIVVDGANHAAVGGTFDHLHVGHKILLSMTAYSSGSKVTCGITDEPLLKNKKFKEFLEPMDQRTHKVLDFFNTIKKGIDYNLVPLQDPFGPIIVDETVDTLVVSEETIVGTDKANEIRLSKSMKPMEIVPIDLVSDFDSAAESKNADVPEGNTVEKISSTEIRKRLHLEHQENTK</sequence>
<dbReference type="PANTHER" id="PTHR10695">
    <property type="entry name" value="DEPHOSPHO-COA KINASE-RELATED"/>
    <property type="match status" value="1"/>
</dbReference>
<accession>A0A2T9YB32</accession>
<evidence type="ECO:0000259" key="2">
    <source>
        <dbReference type="Pfam" id="PF01467"/>
    </source>
</evidence>
<dbReference type="GO" id="GO:0004140">
    <property type="term" value="F:dephospho-CoA kinase activity"/>
    <property type="evidence" value="ECO:0007669"/>
    <property type="project" value="TreeGrafter"/>
</dbReference>
<dbReference type="Pfam" id="PF01467">
    <property type="entry name" value="CTP_transf_like"/>
    <property type="match status" value="1"/>
</dbReference>
<dbReference type="OrthoDB" id="330671at2759"/>
<dbReference type="InterPro" id="IPR014729">
    <property type="entry name" value="Rossmann-like_a/b/a_fold"/>
</dbReference>
<feature type="domain" description="Cytidyltransferase-like" evidence="2">
    <location>
        <begin position="148"/>
        <end position="301"/>
    </location>
</feature>
<protein>
    <recommendedName>
        <fullName evidence="2">Cytidyltransferase-like domain-containing protein</fullName>
    </recommendedName>
</protein>
<dbReference type="SUPFAM" id="SSF52374">
    <property type="entry name" value="Nucleotidylyl transferase"/>
    <property type="match status" value="1"/>
</dbReference>
<dbReference type="AlphaFoldDB" id="A0A2T9YB32"/>
<gene>
    <name evidence="3" type="ORF">BB559_005045</name>
</gene>
<evidence type="ECO:0000313" key="4">
    <source>
        <dbReference type="Proteomes" id="UP000245699"/>
    </source>
</evidence>
<dbReference type="GO" id="GO:0015937">
    <property type="term" value="P:coenzyme A biosynthetic process"/>
    <property type="evidence" value="ECO:0007669"/>
    <property type="project" value="TreeGrafter"/>
</dbReference>
<dbReference type="Gene3D" id="3.40.50.620">
    <property type="entry name" value="HUPs"/>
    <property type="match status" value="1"/>
</dbReference>
<evidence type="ECO:0000313" key="3">
    <source>
        <dbReference type="EMBL" id="PVU89530.1"/>
    </source>
</evidence>
<name>A0A2T9YB32_9FUNG</name>
<dbReference type="STRING" id="61424.A0A2T9YB32"/>